<protein>
    <recommendedName>
        <fullName evidence="3">Formamidase</fullName>
    </recommendedName>
</protein>
<dbReference type="InterPro" id="IPR004304">
    <property type="entry name" value="FmdA_AmdA"/>
</dbReference>
<dbReference type="RefSeq" id="WP_344822250.1">
    <property type="nucleotide sequence ID" value="NZ_BAAAUV010000002.1"/>
</dbReference>
<dbReference type="Pfam" id="PF03069">
    <property type="entry name" value="FmdA_AmdA"/>
    <property type="match status" value="2"/>
</dbReference>
<evidence type="ECO:0008006" key="3">
    <source>
        <dbReference type="Google" id="ProtNLM"/>
    </source>
</evidence>
<dbReference type="PANTHER" id="PTHR31891:SF1">
    <property type="entry name" value="FORMAMIDASE C869.04-RELATED"/>
    <property type="match status" value="1"/>
</dbReference>
<dbReference type="PANTHER" id="PTHR31891">
    <property type="entry name" value="FORMAMIDASE C869.04-RELATED"/>
    <property type="match status" value="1"/>
</dbReference>
<organism evidence="1 2">
    <name type="scientific">Actinocorallia longicatena</name>
    <dbReference type="NCBI Taxonomy" id="111803"/>
    <lineage>
        <taxon>Bacteria</taxon>
        <taxon>Bacillati</taxon>
        <taxon>Actinomycetota</taxon>
        <taxon>Actinomycetes</taxon>
        <taxon>Streptosporangiales</taxon>
        <taxon>Thermomonosporaceae</taxon>
        <taxon>Actinocorallia</taxon>
    </lineage>
</organism>
<reference evidence="2" key="1">
    <citation type="journal article" date="2019" name="Int. J. Syst. Evol. Microbiol.">
        <title>The Global Catalogue of Microorganisms (GCM) 10K type strain sequencing project: providing services to taxonomists for standard genome sequencing and annotation.</title>
        <authorList>
            <consortium name="The Broad Institute Genomics Platform"/>
            <consortium name="The Broad Institute Genome Sequencing Center for Infectious Disease"/>
            <person name="Wu L."/>
            <person name="Ma J."/>
        </authorList>
    </citation>
    <scope>NUCLEOTIDE SEQUENCE [LARGE SCALE GENOMIC DNA]</scope>
    <source>
        <strain evidence="2">JCM 9377</strain>
    </source>
</reference>
<dbReference type="SUPFAM" id="SSF141130">
    <property type="entry name" value="Acetamidase/Formamidase-like"/>
    <property type="match status" value="1"/>
</dbReference>
<sequence>MVLSPALPYRSAQTVPGHTRWHPEIPAVAEVISGGSVRMECQGTWGRDALLCGPLAVVGAEPGDLIVVDVLAIGRLDGGPSGDSHPGVIGCAPGDEDLPSPGELDGSLLGRVRPGLAAYQPVAARAVRSSARDDIGSCAEVRLTAGSRIVLPVQVRGAKLSVGDLHFAGDPLQGCRTLDGWIDVRVNLTKRGVERFQVTGPLLMPAA</sequence>
<dbReference type="Proteomes" id="UP001501237">
    <property type="component" value="Unassembled WGS sequence"/>
</dbReference>
<evidence type="ECO:0000313" key="1">
    <source>
        <dbReference type="EMBL" id="GAA3197110.1"/>
    </source>
</evidence>
<proteinExistence type="predicted"/>
<dbReference type="EMBL" id="BAAAUV010000002">
    <property type="protein sequence ID" value="GAA3197110.1"/>
    <property type="molecule type" value="Genomic_DNA"/>
</dbReference>
<dbReference type="Gene3D" id="2.60.120.580">
    <property type="entry name" value="Acetamidase/Formamidase-like domains"/>
    <property type="match status" value="1"/>
</dbReference>
<name>A0ABP6PZT2_9ACTN</name>
<keyword evidence="2" id="KW-1185">Reference proteome</keyword>
<evidence type="ECO:0000313" key="2">
    <source>
        <dbReference type="Proteomes" id="UP001501237"/>
    </source>
</evidence>
<gene>
    <name evidence="1" type="ORF">GCM10010468_08080</name>
</gene>
<comment type="caution">
    <text evidence="1">The sequence shown here is derived from an EMBL/GenBank/DDBJ whole genome shotgun (WGS) entry which is preliminary data.</text>
</comment>
<accession>A0ABP6PZT2</accession>